<dbReference type="RefSeq" id="WP_136989450.1">
    <property type="nucleotide sequence ID" value="NZ_SZPQ01000006.1"/>
</dbReference>
<dbReference type="InterPro" id="IPR002293">
    <property type="entry name" value="AA/rel_permease1"/>
</dbReference>
<evidence type="ECO:0000256" key="2">
    <source>
        <dbReference type="ARBA" id="ARBA00022475"/>
    </source>
</evidence>
<keyword evidence="5 6" id="KW-0472">Membrane</keyword>
<keyword evidence="4 6" id="KW-1133">Transmembrane helix</keyword>
<feature type="transmembrane region" description="Helical" evidence="6">
    <location>
        <begin position="157"/>
        <end position="177"/>
    </location>
</feature>
<feature type="transmembrane region" description="Helical" evidence="6">
    <location>
        <begin position="86"/>
        <end position="107"/>
    </location>
</feature>
<feature type="transmembrane region" description="Helical" evidence="6">
    <location>
        <begin position="12"/>
        <end position="32"/>
    </location>
</feature>
<organism evidence="7 8">
    <name type="scientific">Martelella alba</name>
    <dbReference type="NCBI Taxonomy" id="2590451"/>
    <lineage>
        <taxon>Bacteria</taxon>
        <taxon>Pseudomonadati</taxon>
        <taxon>Pseudomonadota</taxon>
        <taxon>Alphaproteobacteria</taxon>
        <taxon>Hyphomicrobiales</taxon>
        <taxon>Aurantimonadaceae</taxon>
        <taxon>Martelella</taxon>
    </lineage>
</organism>
<comment type="caution">
    <text evidence="7">The sequence shown here is derived from an EMBL/GenBank/DDBJ whole genome shotgun (WGS) entry which is preliminary data.</text>
</comment>
<accession>A0ABY2SN17</accession>
<feature type="transmembrane region" description="Helical" evidence="6">
    <location>
        <begin position="425"/>
        <end position="441"/>
    </location>
</feature>
<dbReference type="PANTHER" id="PTHR42770">
    <property type="entry name" value="AMINO ACID TRANSPORTER-RELATED"/>
    <property type="match status" value="1"/>
</dbReference>
<feature type="transmembrane region" description="Helical" evidence="6">
    <location>
        <begin position="303"/>
        <end position="336"/>
    </location>
</feature>
<dbReference type="PANTHER" id="PTHR42770:SF4">
    <property type="entry name" value="ARGININE_ORNITHINE ANTIPORTER-RELATED"/>
    <property type="match status" value="1"/>
</dbReference>
<feature type="transmembrane region" description="Helical" evidence="6">
    <location>
        <begin position="44"/>
        <end position="65"/>
    </location>
</feature>
<keyword evidence="2" id="KW-1003">Cell membrane</keyword>
<keyword evidence="3 6" id="KW-0812">Transmembrane</keyword>
<feature type="transmembrane region" description="Helical" evidence="6">
    <location>
        <begin position="384"/>
        <end position="405"/>
    </location>
</feature>
<evidence type="ECO:0000256" key="1">
    <source>
        <dbReference type="ARBA" id="ARBA00004651"/>
    </source>
</evidence>
<sequence>MADRSENKLSLWSLSALVVGSMIGAGIFSLPATFGRATGGFGALIAWCIAGGGMLMLAFVFQTLAERKPDLNSGVFIYAKEGFGDYLGFASALGFWAGTCIGNVSYFVLIKSTLGAFFPVFGDGNTVSAVAVASVILWGFHLLLLRGVKGAASINTLATFAKIIPIFCFVIILLFAFKQDYFALNFWGMPARIPTPDVAALNDYGYVGHAAMAIEPIRQPESLFSQIRGTMLVTVFVFLGIEGASVYSRYAKQRSHIGTATVLGFVGVLCLLILVTMLSYGVLLRPDLAALRQPSMAGVLEAVVGRWGAVFISVGLIISVLGAYLSWSLLAAEVLYSAARSHSMPKIFATENRRAVPSAAVWLTNICVQIFLILTLFSRYAFQLALELTSSLTLIPYLLVAAYGLKLAWTGETYDIHPRGQKKDFLLAILATFYALLMLYAGGLKYLLLSAVIYGPGTILYFIAKREQQSDLFNPLEKVLFIVVMVAAIAALWGIATGIITI</sequence>
<dbReference type="Pfam" id="PF13520">
    <property type="entry name" value="AA_permease_2"/>
    <property type="match status" value="1"/>
</dbReference>
<evidence type="ECO:0000256" key="3">
    <source>
        <dbReference type="ARBA" id="ARBA00022692"/>
    </source>
</evidence>
<gene>
    <name evidence="7" type="ORF">FCN80_07230</name>
</gene>
<feature type="transmembrane region" description="Helical" evidence="6">
    <location>
        <begin position="230"/>
        <end position="250"/>
    </location>
</feature>
<evidence type="ECO:0000256" key="6">
    <source>
        <dbReference type="SAM" id="Phobius"/>
    </source>
</evidence>
<comment type="subcellular location">
    <subcellularLocation>
        <location evidence="1">Cell membrane</location>
        <topology evidence="1">Multi-pass membrane protein</topology>
    </subcellularLocation>
</comment>
<reference evidence="7 8" key="1">
    <citation type="submission" date="2019-04" db="EMBL/GenBank/DDBJ databases">
        <authorList>
            <person name="Li M."/>
            <person name="Gao C."/>
        </authorList>
    </citation>
    <scope>NUCLEOTIDE SEQUENCE [LARGE SCALE GENOMIC DNA]</scope>
    <source>
        <strain evidence="7 8">BGMRC 2031</strain>
    </source>
</reference>
<feature type="transmembrane region" description="Helical" evidence="6">
    <location>
        <begin position="262"/>
        <end position="283"/>
    </location>
</feature>
<evidence type="ECO:0000256" key="5">
    <source>
        <dbReference type="ARBA" id="ARBA00023136"/>
    </source>
</evidence>
<dbReference type="PIRSF" id="PIRSF006060">
    <property type="entry name" value="AA_transporter"/>
    <property type="match status" value="1"/>
</dbReference>
<proteinExistence type="predicted"/>
<keyword evidence="8" id="KW-1185">Reference proteome</keyword>
<name>A0ABY2SN17_9HYPH</name>
<evidence type="ECO:0000256" key="4">
    <source>
        <dbReference type="ARBA" id="ARBA00022989"/>
    </source>
</evidence>
<feature type="transmembrane region" description="Helical" evidence="6">
    <location>
        <begin position="476"/>
        <end position="500"/>
    </location>
</feature>
<evidence type="ECO:0000313" key="7">
    <source>
        <dbReference type="EMBL" id="TKI07212.1"/>
    </source>
</evidence>
<dbReference type="Proteomes" id="UP000305202">
    <property type="component" value="Unassembled WGS sequence"/>
</dbReference>
<dbReference type="EMBL" id="SZPQ01000006">
    <property type="protein sequence ID" value="TKI07212.1"/>
    <property type="molecule type" value="Genomic_DNA"/>
</dbReference>
<protein>
    <submittedName>
        <fullName evidence="7">Amino acid permease</fullName>
    </submittedName>
</protein>
<evidence type="ECO:0000313" key="8">
    <source>
        <dbReference type="Proteomes" id="UP000305202"/>
    </source>
</evidence>
<feature type="transmembrane region" description="Helical" evidence="6">
    <location>
        <begin position="356"/>
        <end position="378"/>
    </location>
</feature>
<feature type="transmembrane region" description="Helical" evidence="6">
    <location>
        <begin position="127"/>
        <end position="145"/>
    </location>
</feature>
<dbReference type="InterPro" id="IPR050367">
    <property type="entry name" value="APC_superfamily"/>
</dbReference>
<feature type="transmembrane region" description="Helical" evidence="6">
    <location>
        <begin position="447"/>
        <end position="464"/>
    </location>
</feature>
<dbReference type="Gene3D" id="1.20.1740.10">
    <property type="entry name" value="Amino acid/polyamine transporter I"/>
    <property type="match status" value="1"/>
</dbReference>